<evidence type="ECO:0000256" key="3">
    <source>
        <dbReference type="ARBA" id="ARBA00022989"/>
    </source>
</evidence>
<feature type="transmembrane region" description="Helical" evidence="6">
    <location>
        <begin position="137"/>
        <end position="157"/>
    </location>
</feature>
<keyword evidence="4 6" id="KW-0472">Membrane</keyword>
<evidence type="ECO:0000259" key="7">
    <source>
        <dbReference type="Pfam" id="PF00955"/>
    </source>
</evidence>
<feature type="transmembrane region" description="Helical" evidence="6">
    <location>
        <begin position="220"/>
        <end position="239"/>
    </location>
</feature>
<feature type="transmembrane region" description="Helical" evidence="6">
    <location>
        <begin position="565"/>
        <end position="581"/>
    </location>
</feature>
<evidence type="ECO:0000256" key="1">
    <source>
        <dbReference type="ARBA" id="ARBA00004141"/>
    </source>
</evidence>
<dbReference type="OMA" id="SLMHTEK"/>
<feature type="transmembrane region" description="Helical" evidence="6">
    <location>
        <begin position="386"/>
        <end position="406"/>
    </location>
</feature>
<organism evidence="8 9">
    <name type="scientific">Aspergillus carbonarius (strain ITEM 5010)</name>
    <dbReference type="NCBI Taxonomy" id="602072"/>
    <lineage>
        <taxon>Eukaryota</taxon>
        <taxon>Fungi</taxon>
        <taxon>Dikarya</taxon>
        <taxon>Ascomycota</taxon>
        <taxon>Pezizomycotina</taxon>
        <taxon>Eurotiomycetes</taxon>
        <taxon>Eurotiomycetidae</taxon>
        <taxon>Eurotiales</taxon>
        <taxon>Aspergillaceae</taxon>
        <taxon>Aspergillus</taxon>
        <taxon>Aspergillus subgen. Circumdati</taxon>
    </lineage>
</organism>
<feature type="transmembrane region" description="Helical" evidence="6">
    <location>
        <begin position="251"/>
        <end position="274"/>
    </location>
</feature>
<keyword evidence="3 6" id="KW-1133">Transmembrane helix</keyword>
<feature type="transmembrane region" description="Helical" evidence="6">
    <location>
        <begin position="193"/>
        <end position="213"/>
    </location>
</feature>
<evidence type="ECO:0000256" key="4">
    <source>
        <dbReference type="ARBA" id="ARBA00023136"/>
    </source>
</evidence>
<feature type="compositionally biased region" description="Basic and acidic residues" evidence="5">
    <location>
        <begin position="29"/>
        <end position="40"/>
    </location>
</feature>
<dbReference type="Proteomes" id="UP000188318">
    <property type="component" value="Unassembled WGS sequence"/>
</dbReference>
<dbReference type="InterPro" id="IPR003020">
    <property type="entry name" value="HCO3_transpt_euk"/>
</dbReference>
<feature type="compositionally biased region" description="Polar residues" evidence="5">
    <location>
        <begin position="625"/>
        <end position="635"/>
    </location>
</feature>
<dbReference type="EMBL" id="KV907501">
    <property type="protein sequence ID" value="OOF94699.1"/>
    <property type="molecule type" value="Genomic_DNA"/>
</dbReference>
<dbReference type="GO" id="GO:0006820">
    <property type="term" value="P:monoatomic anion transport"/>
    <property type="evidence" value="ECO:0007669"/>
    <property type="project" value="InterPro"/>
</dbReference>
<name>A0A1R3RJP5_ASPC5</name>
<evidence type="ECO:0000256" key="6">
    <source>
        <dbReference type="SAM" id="Phobius"/>
    </source>
</evidence>
<dbReference type="GO" id="GO:0000324">
    <property type="term" value="C:fungal-type vacuole"/>
    <property type="evidence" value="ECO:0007669"/>
    <property type="project" value="TreeGrafter"/>
</dbReference>
<evidence type="ECO:0000256" key="2">
    <source>
        <dbReference type="ARBA" id="ARBA00022692"/>
    </source>
</evidence>
<comment type="subcellular location">
    <subcellularLocation>
        <location evidence="1">Membrane</location>
        <topology evidence="1">Multi-pass membrane protein</topology>
    </subcellularLocation>
</comment>
<dbReference type="GO" id="GO:0080139">
    <property type="term" value="F:borate efflux transmembrane transporter activity"/>
    <property type="evidence" value="ECO:0007669"/>
    <property type="project" value="TreeGrafter"/>
</dbReference>
<dbReference type="VEuPathDB" id="FungiDB:ASPCADRAFT_148538"/>
<keyword evidence="2 6" id="KW-0812">Transmembrane</keyword>
<dbReference type="GO" id="GO:0005452">
    <property type="term" value="F:solute:inorganic anion antiporter activity"/>
    <property type="evidence" value="ECO:0007669"/>
    <property type="project" value="InterPro"/>
</dbReference>
<feature type="transmembrane region" description="Helical" evidence="6">
    <location>
        <begin position="457"/>
        <end position="490"/>
    </location>
</feature>
<evidence type="ECO:0000256" key="5">
    <source>
        <dbReference type="SAM" id="MobiDB-lite"/>
    </source>
</evidence>
<feature type="transmembrane region" description="Helical" evidence="6">
    <location>
        <begin position="540"/>
        <end position="559"/>
    </location>
</feature>
<feature type="domain" description="Bicarbonate transporter-like transmembrane" evidence="7">
    <location>
        <begin position="82"/>
        <end position="250"/>
    </location>
</feature>
<dbReference type="AlphaFoldDB" id="A0A1R3RJP5"/>
<feature type="region of interest" description="Disordered" evidence="5">
    <location>
        <begin position="601"/>
        <end position="636"/>
    </location>
</feature>
<feature type="transmembrane region" description="Helical" evidence="6">
    <location>
        <begin position="341"/>
        <end position="365"/>
    </location>
</feature>
<proteinExistence type="predicted"/>
<dbReference type="GO" id="GO:0050801">
    <property type="term" value="P:monoatomic ion homeostasis"/>
    <property type="evidence" value="ECO:0007669"/>
    <property type="project" value="TreeGrafter"/>
</dbReference>
<feature type="transmembrane region" description="Helical" evidence="6">
    <location>
        <begin position="164"/>
        <end position="181"/>
    </location>
</feature>
<feature type="transmembrane region" description="Helical" evidence="6">
    <location>
        <begin position="97"/>
        <end position="117"/>
    </location>
</feature>
<feature type="transmembrane region" description="Helical" evidence="6">
    <location>
        <begin position="295"/>
        <end position="311"/>
    </location>
</feature>
<dbReference type="Pfam" id="PF00955">
    <property type="entry name" value="HCO3_cotransp"/>
    <property type="match status" value="2"/>
</dbReference>
<dbReference type="InterPro" id="IPR011531">
    <property type="entry name" value="HCO3_transpt-like_TM_dom"/>
</dbReference>
<reference evidence="9" key="1">
    <citation type="journal article" date="2017" name="Genome Biol.">
        <title>Comparative genomics reveals high biological diversity and specific adaptations in the industrially and medically important fungal genus Aspergillus.</title>
        <authorList>
            <person name="de Vries R.P."/>
            <person name="Riley R."/>
            <person name="Wiebenga A."/>
            <person name="Aguilar-Osorio G."/>
            <person name="Amillis S."/>
            <person name="Uchima C.A."/>
            <person name="Anderluh G."/>
            <person name="Asadollahi M."/>
            <person name="Askin M."/>
            <person name="Barry K."/>
            <person name="Battaglia E."/>
            <person name="Bayram O."/>
            <person name="Benocci T."/>
            <person name="Braus-Stromeyer S.A."/>
            <person name="Caldana C."/>
            <person name="Canovas D."/>
            <person name="Cerqueira G.C."/>
            <person name="Chen F."/>
            <person name="Chen W."/>
            <person name="Choi C."/>
            <person name="Clum A."/>
            <person name="Dos Santos R.A."/>
            <person name="Damasio A.R."/>
            <person name="Diallinas G."/>
            <person name="Emri T."/>
            <person name="Fekete E."/>
            <person name="Flipphi M."/>
            <person name="Freyberg S."/>
            <person name="Gallo A."/>
            <person name="Gournas C."/>
            <person name="Habgood R."/>
            <person name="Hainaut M."/>
            <person name="Harispe M.L."/>
            <person name="Henrissat B."/>
            <person name="Hilden K.S."/>
            <person name="Hope R."/>
            <person name="Hossain A."/>
            <person name="Karabika E."/>
            <person name="Karaffa L."/>
            <person name="Karanyi Z."/>
            <person name="Krasevec N."/>
            <person name="Kuo A."/>
            <person name="Kusch H."/>
            <person name="LaButti K."/>
            <person name="Lagendijk E.L."/>
            <person name="Lapidus A."/>
            <person name="Levasseur A."/>
            <person name="Lindquist E."/>
            <person name="Lipzen A."/>
            <person name="Logrieco A.F."/>
            <person name="MacCabe A."/>
            <person name="Maekelae M.R."/>
            <person name="Malavazi I."/>
            <person name="Melin P."/>
            <person name="Meyer V."/>
            <person name="Mielnichuk N."/>
            <person name="Miskei M."/>
            <person name="Molnar A.P."/>
            <person name="Mule G."/>
            <person name="Ngan C.Y."/>
            <person name="Orejas M."/>
            <person name="Orosz E."/>
            <person name="Ouedraogo J.P."/>
            <person name="Overkamp K.M."/>
            <person name="Park H.-S."/>
            <person name="Perrone G."/>
            <person name="Piumi F."/>
            <person name="Punt P.J."/>
            <person name="Ram A.F."/>
            <person name="Ramon A."/>
            <person name="Rauscher S."/>
            <person name="Record E."/>
            <person name="Riano-Pachon D.M."/>
            <person name="Robert V."/>
            <person name="Roehrig J."/>
            <person name="Ruller R."/>
            <person name="Salamov A."/>
            <person name="Salih N.S."/>
            <person name="Samson R.A."/>
            <person name="Sandor E."/>
            <person name="Sanguinetti M."/>
            <person name="Schuetze T."/>
            <person name="Sepcic K."/>
            <person name="Shelest E."/>
            <person name="Sherlock G."/>
            <person name="Sophianopoulou V."/>
            <person name="Squina F.M."/>
            <person name="Sun H."/>
            <person name="Susca A."/>
            <person name="Todd R.B."/>
            <person name="Tsang A."/>
            <person name="Unkles S.E."/>
            <person name="van de Wiele N."/>
            <person name="van Rossen-Uffink D."/>
            <person name="Oliveira J.V."/>
            <person name="Vesth T.C."/>
            <person name="Visser J."/>
            <person name="Yu J.-H."/>
            <person name="Zhou M."/>
            <person name="Andersen M.R."/>
            <person name="Archer D.B."/>
            <person name="Baker S.E."/>
            <person name="Benoit I."/>
            <person name="Brakhage A.A."/>
            <person name="Braus G.H."/>
            <person name="Fischer R."/>
            <person name="Frisvad J.C."/>
            <person name="Goldman G.H."/>
            <person name="Houbraken J."/>
            <person name="Oakley B."/>
            <person name="Pocsi I."/>
            <person name="Scazzocchio C."/>
            <person name="Seiboth B."/>
            <person name="vanKuyk P.A."/>
            <person name="Wortman J."/>
            <person name="Dyer P.S."/>
            <person name="Grigoriev I.V."/>
        </authorList>
    </citation>
    <scope>NUCLEOTIDE SEQUENCE [LARGE SCALE GENOMIC DNA]</scope>
    <source>
        <strain evidence="9">ITEM 5010</strain>
    </source>
</reference>
<dbReference type="GO" id="GO:0005886">
    <property type="term" value="C:plasma membrane"/>
    <property type="evidence" value="ECO:0007669"/>
    <property type="project" value="TreeGrafter"/>
</dbReference>
<accession>A0A1R3RJP5</accession>
<feature type="region of interest" description="Disordered" evidence="5">
    <location>
        <begin position="1"/>
        <end position="58"/>
    </location>
</feature>
<dbReference type="STRING" id="602072.A0A1R3RJP5"/>
<dbReference type="PANTHER" id="PTHR11453">
    <property type="entry name" value="ANION EXCHANGE PROTEIN"/>
    <property type="match status" value="1"/>
</dbReference>
<protein>
    <recommendedName>
        <fullName evidence="7">Bicarbonate transporter-like transmembrane domain-containing protein</fullName>
    </recommendedName>
</protein>
<feature type="domain" description="Bicarbonate transporter-like transmembrane" evidence="7">
    <location>
        <begin position="255"/>
        <end position="595"/>
    </location>
</feature>
<feature type="compositionally biased region" description="Basic residues" evidence="5">
    <location>
        <begin position="16"/>
        <end position="28"/>
    </location>
</feature>
<gene>
    <name evidence="8" type="ORF">ASPCADRAFT_148538</name>
</gene>
<feature type="compositionally biased region" description="Acidic residues" evidence="5">
    <location>
        <begin position="41"/>
        <end position="52"/>
    </location>
</feature>
<evidence type="ECO:0000313" key="8">
    <source>
        <dbReference type="EMBL" id="OOF94699.1"/>
    </source>
</evidence>
<dbReference type="PANTHER" id="PTHR11453:SF82">
    <property type="entry name" value="BORON TRANSPORTER 1"/>
    <property type="match status" value="1"/>
</dbReference>
<evidence type="ECO:0000313" key="9">
    <source>
        <dbReference type="Proteomes" id="UP000188318"/>
    </source>
</evidence>
<sequence>MPLISAFRPRSTRTSSLRHRPRRQRRSPKRNDVQHNREIDQDQDNDDDEDEDAHSIITPSKHTPKAIRMLRGSVSSGGPLRPFRLIKQDIMNVRRRYISDWTVFNQLVFASAVYVFFTNLLPGITFASDLYVLTGQNWGTIEVVFSTGLCGVIFSLLSIQPLTILGVTGPFSVLAENIYALCEEVFNVPFLPFMAWSLIHAAWLHYVLAIINAHDWTMRYVTTFATEIFSLLNSIIYFHKAIQELERAHESLSFAAFLYAVIGAVGTMLLAIFLSTAESWRPLFHRYIRMGLTEYAAAISIIIFIGLPHVGELAHLDKMTLPVSTSFTPTSPNRDRFLVEFWHLPVGWVFASIVPGIIITVLFFFDHEVSSIICTIDRYGTKKPGGFAWDIVLLGTTTALCGILGIPPANGLLPQAPLHSESLMHTEKEQRTITVDGEEKVETYEVKRVYEQRWSSFLHSAVILLFISPPFMKVLGLTPTSVLAGLFMFMGEQSLSVNPILYRTFYLLTPPSELPPLPPSLAKQQPISEEDAPTPSYIPIHLYTILQIIITVAIFILTLTRGAPAFPVLIVALVPFRLLVMKRWWPREVLRFVDAWACREGTPEDDEDAEAKVRSEQGGGVVVSQDPSGSDTAVTEDTRISEGIDLGLADRNRVDETGNEWVELGDWGRADEESGGRLHHADK</sequence>
<keyword evidence="9" id="KW-1185">Reference proteome</keyword>